<accession>A0ABW5YEP1</accession>
<reference evidence="2" key="1">
    <citation type="journal article" date="2019" name="Int. J. Syst. Evol. Microbiol.">
        <title>The Global Catalogue of Microorganisms (GCM) 10K type strain sequencing project: providing services to taxonomists for standard genome sequencing and annotation.</title>
        <authorList>
            <consortium name="The Broad Institute Genomics Platform"/>
            <consortium name="The Broad Institute Genome Sequencing Center for Infectious Disease"/>
            <person name="Wu L."/>
            <person name="Ma J."/>
        </authorList>
    </citation>
    <scope>NUCLEOTIDE SEQUENCE [LARGE SCALE GENOMIC DNA]</scope>
    <source>
        <strain evidence="2">KCTC 22437</strain>
    </source>
</reference>
<proteinExistence type="predicted"/>
<protein>
    <submittedName>
        <fullName evidence="1">Uncharacterized protein</fullName>
    </submittedName>
</protein>
<gene>
    <name evidence="1" type="ORF">ACFS5N_14765</name>
</gene>
<evidence type="ECO:0000313" key="1">
    <source>
        <dbReference type="EMBL" id="MFD2873745.1"/>
    </source>
</evidence>
<dbReference type="EMBL" id="JBHUPD010000003">
    <property type="protein sequence ID" value="MFD2873745.1"/>
    <property type="molecule type" value="Genomic_DNA"/>
</dbReference>
<dbReference type="Proteomes" id="UP001597557">
    <property type="component" value="Unassembled WGS sequence"/>
</dbReference>
<organism evidence="1 2">
    <name type="scientific">Mucilaginibacter ximonensis</name>
    <dbReference type="NCBI Taxonomy" id="538021"/>
    <lineage>
        <taxon>Bacteria</taxon>
        <taxon>Pseudomonadati</taxon>
        <taxon>Bacteroidota</taxon>
        <taxon>Sphingobacteriia</taxon>
        <taxon>Sphingobacteriales</taxon>
        <taxon>Sphingobacteriaceae</taxon>
        <taxon>Mucilaginibacter</taxon>
    </lineage>
</organism>
<sequence>MNTSFQKGQKVFTPDGQGLIEEVIGEKVIVKLNSGETETYGVEQVEDDSDQG</sequence>
<name>A0ABW5YEP1_9SPHI</name>
<dbReference type="RefSeq" id="WP_377187084.1">
    <property type="nucleotide sequence ID" value="NZ_JBHUPD010000003.1"/>
</dbReference>
<evidence type="ECO:0000313" key="2">
    <source>
        <dbReference type="Proteomes" id="UP001597557"/>
    </source>
</evidence>
<comment type="caution">
    <text evidence="1">The sequence shown here is derived from an EMBL/GenBank/DDBJ whole genome shotgun (WGS) entry which is preliminary data.</text>
</comment>
<keyword evidence="2" id="KW-1185">Reference proteome</keyword>